<evidence type="ECO:0000256" key="5">
    <source>
        <dbReference type="ARBA" id="ARBA00023136"/>
    </source>
</evidence>
<evidence type="ECO:0000256" key="8">
    <source>
        <dbReference type="SAM" id="SignalP"/>
    </source>
</evidence>
<dbReference type="InterPro" id="IPR000184">
    <property type="entry name" value="Bac_surfAg_D15"/>
</dbReference>
<feature type="chain" id="PRO_5045376328" evidence="8">
    <location>
        <begin position="33"/>
        <end position="620"/>
    </location>
</feature>
<keyword evidence="2" id="KW-1134">Transmembrane beta strand</keyword>
<dbReference type="InterPro" id="IPR034746">
    <property type="entry name" value="POTRA"/>
</dbReference>
<dbReference type="PANTHER" id="PTHR12815">
    <property type="entry name" value="SORTING AND ASSEMBLY MACHINERY SAMM50 PROTEIN FAMILY MEMBER"/>
    <property type="match status" value="1"/>
</dbReference>
<feature type="signal peptide" evidence="8">
    <location>
        <begin position="1"/>
        <end position="32"/>
    </location>
</feature>
<dbReference type="RefSeq" id="WP_379680841.1">
    <property type="nucleotide sequence ID" value="NZ_JBHLWP010000016.1"/>
</dbReference>
<keyword evidence="6" id="KW-0998">Cell outer membrane</keyword>
<keyword evidence="3" id="KW-0812">Transmembrane</keyword>
<dbReference type="Gene3D" id="2.40.160.50">
    <property type="entry name" value="membrane protein fhac: a member of the omp85/tpsb transporter family"/>
    <property type="match status" value="1"/>
</dbReference>
<dbReference type="InterPro" id="IPR010827">
    <property type="entry name" value="BamA/TamA_POTRA"/>
</dbReference>
<sequence length="620" mass="68354">MFPARSIPRRLRALPRALMGVGALVFATALHAQGIDYQVRIDAPRQLDDMLEENLDLMRWRGNPRVDLEQLQRLVKEAPEQARALIATEGYYSPKISAGLDTSGSRPVARIIVDPGPPTVVGDVDLVLQGFVPLEQGAAPFDAAALRQRWTLPVGARFVQDDWEAAKRNLLREVTQTRFPRAQLVETSATVDPEERRAVLRVVIDSGPEMRFGELRIRGLKRYPREVITNLNKINPGDEYSEAALQAFQSRLQDTGYFSSVEVSADMSAVLNNELRELKEGDDDEDAGSATGAATAQPPTGPTVLPVLVRVTENKRKNVEVGLGFSTDTGARAQLSYDDLNVLGKRMKSDLIYEQKRQTVRTDFYWPTTPKGYNDSVGAGIERNDIRGEITTLATVAARRQWGSPLLERSLTLEALVERREVPPQEATTTRSLPLTYAITRRKLDSLIQPTNGYVLQGQLGGALLPVLTDEKFLRLYTRGQMFKPLGPSGTLVLRGEFGAVAAKEKLGVPSTFLFRAGGDQSVRGYGYRELGVRENGAIVGGKYLLTASAEYQYYFRPPWGVAVFYDAGNAADKVGDLKPESGFGVGARWRSPVGPINVDLAYGQAVKKARLHFSLGFTF</sequence>
<reference evidence="10 11" key="1">
    <citation type="submission" date="2024-09" db="EMBL/GenBank/DDBJ databases">
        <authorList>
            <person name="Sun Q."/>
            <person name="Mori K."/>
        </authorList>
    </citation>
    <scope>NUCLEOTIDE SEQUENCE [LARGE SCALE GENOMIC DNA]</scope>
    <source>
        <strain evidence="10 11">CCM 7792</strain>
    </source>
</reference>
<proteinExistence type="predicted"/>
<evidence type="ECO:0000259" key="9">
    <source>
        <dbReference type="PROSITE" id="PS51779"/>
    </source>
</evidence>
<dbReference type="InterPro" id="IPR039910">
    <property type="entry name" value="D15-like"/>
</dbReference>
<comment type="caution">
    <text evidence="10">The sequence shown here is derived from an EMBL/GenBank/DDBJ whole genome shotgun (WGS) entry which is preliminary data.</text>
</comment>
<keyword evidence="4 8" id="KW-0732">Signal</keyword>
<evidence type="ECO:0000256" key="7">
    <source>
        <dbReference type="SAM" id="MobiDB-lite"/>
    </source>
</evidence>
<keyword evidence="5" id="KW-0472">Membrane</keyword>
<dbReference type="PROSITE" id="PS51779">
    <property type="entry name" value="POTRA"/>
    <property type="match status" value="1"/>
</dbReference>
<organism evidence="10 11">
    <name type="scientific">Massilia consociata</name>
    <dbReference type="NCBI Taxonomy" id="760117"/>
    <lineage>
        <taxon>Bacteria</taxon>
        <taxon>Pseudomonadati</taxon>
        <taxon>Pseudomonadota</taxon>
        <taxon>Betaproteobacteria</taxon>
        <taxon>Burkholderiales</taxon>
        <taxon>Oxalobacteraceae</taxon>
        <taxon>Telluria group</taxon>
        <taxon>Massilia</taxon>
    </lineage>
</organism>
<evidence type="ECO:0000256" key="1">
    <source>
        <dbReference type="ARBA" id="ARBA00004370"/>
    </source>
</evidence>
<feature type="compositionally biased region" description="Low complexity" evidence="7">
    <location>
        <begin position="288"/>
        <end position="303"/>
    </location>
</feature>
<dbReference type="EMBL" id="JBHLWP010000016">
    <property type="protein sequence ID" value="MFC0253697.1"/>
    <property type="molecule type" value="Genomic_DNA"/>
</dbReference>
<name>A0ABV6FK56_9BURK</name>
<dbReference type="PANTHER" id="PTHR12815:SF47">
    <property type="entry name" value="TRANSLOCATION AND ASSEMBLY MODULE SUBUNIT TAMA"/>
    <property type="match status" value="1"/>
</dbReference>
<evidence type="ECO:0000256" key="6">
    <source>
        <dbReference type="ARBA" id="ARBA00023237"/>
    </source>
</evidence>
<comment type="subcellular location">
    <subcellularLocation>
        <location evidence="1">Membrane</location>
    </subcellularLocation>
</comment>
<dbReference type="Proteomes" id="UP001589773">
    <property type="component" value="Unassembled WGS sequence"/>
</dbReference>
<evidence type="ECO:0000313" key="10">
    <source>
        <dbReference type="EMBL" id="MFC0253697.1"/>
    </source>
</evidence>
<keyword evidence="11" id="KW-1185">Reference proteome</keyword>
<accession>A0ABV6FK56</accession>
<dbReference type="Pfam" id="PF01103">
    <property type="entry name" value="Omp85"/>
    <property type="match status" value="1"/>
</dbReference>
<dbReference type="Pfam" id="PF07244">
    <property type="entry name" value="POTRA"/>
    <property type="match status" value="1"/>
</dbReference>
<evidence type="ECO:0000256" key="4">
    <source>
        <dbReference type="ARBA" id="ARBA00022729"/>
    </source>
</evidence>
<feature type="domain" description="POTRA" evidence="9">
    <location>
        <begin position="210"/>
        <end position="278"/>
    </location>
</feature>
<evidence type="ECO:0000313" key="11">
    <source>
        <dbReference type="Proteomes" id="UP001589773"/>
    </source>
</evidence>
<gene>
    <name evidence="10" type="ORF">ACFFJK_17505</name>
</gene>
<evidence type="ECO:0000256" key="2">
    <source>
        <dbReference type="ARBA" id="ARBA00022452"/>
    </source>
</evidence>
<dbReference type="Gene3D" id="3.10.20.310">
    <property type="entry name" value="membrane protein fhac"/>
    <property type="match status" value="2"/>
</dbReference>
<evidence type="ECO:0000256" key="3">
    <source>
        <dbReference type="ARBA" id="ARBA00022692"/>
    </source>
</evidence>
<feature type="region of interest" description="Disordered" evidence="7">
    <location>
        <begin position="281"/>
        <end position="303"/>
    </location>
</feature>
<protein>
    <submittedName>
        <fullName evidence="10">Autotransporter assembly complex family protein</fullName>
    </submittedName>
</protein>